<dbReference type="EMBL" id="BAAASK010000005">
    <property type="protein sequence ID" value="GAA2679703.1"/>
    <property type="molecule type" value="Genomic_DNA"/>
</dbReference>
<reference evidence="2 3" key="1">
    <citation type="journal article" date="2019" name="Int. J. Syst. Evol. Microbiol.">
        <title>The Global Catalogue of Microorganisms (GCM) 10K type strain sequencing project: providing services to taxonomists for standard genome sequencing and annotation.</title>
        <authorList>
            <consortium name="The Broad Institute Genomics Platform"/>
            <consortium name="The Broad Institute Genome Sequencing Center for Infectious Disease"/>
            <person name="Wu L."/>
            <person name="Ma J."/>
        </authorList>
    </citation>
    <scope>NUCLEOTIDE SEQUENCE [LARGE SCALE GENOMIC DNA]</scope>
    <source>
        <strain evidence="2 3">JCM 4531</strain>
    </source>
</reference>
<sequence>MRPAVDRGEESGMTGVNGAPLPAIPAAGPVSRCGYGVTRSSRTTMPLEVGWLLMSATLSSGTRTWVSG</sequence>
<feature type="compositionally biased region" description="Basic and acidic residues" evidence="1">
    <location>
        <begin position="1"/>
        <end position="10"/>
    </location>
</feature>
<accession>A0ABN3SL24</accession>
<keyword evidence="3" id="KW-1185">Reference proteome</keyword>
<comment type="caution">
    <text evidence="2">The sequence shown here is derived from an EMBL/GenBank/DDBJ whole genome shotgun (WGS) entry which is preliminary data.</text>
</comment>
<evidence type="ECO:0000313" key="3">
    <source>
        <dbReference type="Proteomes" id="UP001499989"/>
    </source>
</evidence>
<evidence type="ECO:0000256" key="1">
    <source>
        <dbReference type="SAM" id="MobiDB-lite"/>
    </source>
</evidence>
<name>A0ABN3SL24_9ACTN</name>
<proteinExistence type="predicted"/>
<dbReference type="Proteomes" id="UP001499989">
    <property type="component" value="Unassembled WGS sequence"/>
</dbReference>
<organism evidence="2 3">
    <name type="scientific">Streptomyces violaceolatus</name>
    <dbReference type="NCBI Taxonomy" id="67378"/>
    <lineage>
        <taxon>Bacteria</taxon>
        <taxon>Bacillati</taxon>
        <taxon>Actinomycetota</taxon>
        <taxon>Actinomycetes</taxon>
        <taxon>Kitasatosporales</taxon>
        <taxon>Streptomycetaceae</taxon>
        <taxon>Streptomyces</taxon>
        <taxon>Streptomyces violaceoruber group</taxon>
    </lineage>
</organism>
<protein>
    <submittedName>
        <fullName evidence="2">Uncharacterized protein</fullName>
    </submittedName>
</protein>
<feature type="region of interest" description="Disordered" evidence="1">
    <location>
        <begin position="1"/>
        <end position="23"/>
    </location>
</feature>
<gene>
    <name evidence="2" type="ORF">GCM10010310_26030</name>
</gene>
<evidence type="ECO:0000313" key="2">
    <source>
        <dbReference type="EMBL" id="GAA2679703.1"/>
    </source>
</evidence>